<gene>
    <name evidence="1" type="ORF">C1H46_033946</name>
</gene>
<accession>A0A540L1W9</accession>
<proteinExistence type="predicted"/>
<reference evidence="1 2" key="1">
    <citation type="journal article" date="2019" name="G3 (Bethesda)">
        <title>Sequencing of a Wild Apple (Malus baccata) Genome Unravels the Differences Between Cultivated and Wild Apple Species Regarding Disease Resistance and Cold Tolerance.</title>
        <authorList>
            <person name="Chen X."/>
        </authorList>
    </citation>
    <scope>NUCLEOTIDE SEQUENCE [LARGE SCALE GENOMIC DNA]</scope>
    <source>
        <strain evidence="2">cv. Shandingzi</strain>
        <tissue evidence="1">Leaves</tissue>
    </source>
</reference>
<sequence>MRLLTVNPTKGNPVRSCYTGMRVCYNYFLEGCSCVKLLIEAEAYRVSLFVRQWKKFGLTDKDFFVNSYNEVMGYTCVCYVMIRPFAATPLWLSD</sequence>
<dbReference type="EMBL" id="VIEB01000806">
    <property type="protein sequence ID" value="TQD80483.1"/>
    <property type="molecule type" value="Genomic_DNA"/>
</dbReference>
<keyword evidence="2" id="KW-1185">Reference proteome</keyword>
<dbReference type="Proteomes" id="UP000315295">
    <property type="component" value="Unassembled WGS sequence"/>
</dbReference>
<dbReference type="AlphaFoldDB" id="A0A540L1W9"/>
<comment type="caution">
    <text evidence="1">The sequence shown here is derived from an EMBL/GenBank/DDBJ whole genome shotgun (WGS) entry which is preliminary data.</text>
</comment>
<organism evidence="1 2">
    <name type="scientific">Malus baccata</name>
    <name type="common">Siberian crab apple</name>
    <name type="synonym">Pyrus baccata</name>
    <dbReference type="NCBI Taxonomy" id="106549"/>
    <lineage>
        <taxon>Eukaryota</taxon>
        <taxon>Viridiplantae</taxon>
        <taxon>Streptophyta</taxon>
        <taxon>Embryophyta</taxon>
        <taxon>Tracheophyta</taxon>
        <taxon>Spermatophyta</taxon>
        <taxon>Magnoliopsida</taxon>
        <taxon>eudicotyledons</taxon>
        <taxon>Gunneridae</taxon>
        <taxon>Pentapetalae</taxon>
        <taxon>rosids</taxon>
        <taxon>fabids</taxon>
        <taxon>Rosales</taxon>
        <taxon>Rosaceae</taxon>
        <taxon>Amygdaloideae</taxon>
        <taxon>Maleae</taxon>
        <taxon>Malus</taxon>
    </lineage>
</organism>
<name>A0A540L1W9_MALBA</name>
<protein>
    <submittedName>
        <fullName evidence="1">Uncharacterized protein</fullName>
    </submittedName>
</protein>
<evidence type="ECO:0000313" key="2">
    <source>
        <dbReference type="Proteomes" id="UP000315295"/>
    </source>
</evidence>
<evidence type="ECO:0000313" key="1">
    <source>
        <dbReference type="EMBL" id="TQD80483.1"/>
    </source>
</evidence>